<gene>
    <name evidence="1" type="ORF">OBBRIDRAFT_724793</name>
</gene>
<organism evidence="1 2">
    <name type="scientific">Obba rivulosa</name>
    <dbReference type="NCBI Taxonomy" id="1052685"/>
    <lineage>
        <taxon>Eukaryota</taxon>
        <taxon>Fungi</taxon>
        <taxon>Dikarya</taxon>
        <taxon>Basidiomycota</taxon>
        <taxon>Agaricomycotina</taxon>
        <taxon>Agaricomycetes</taxon>
        <taxon>Polyporales</taxon>
        <taxon>Gelatoporiaceae</taxon>
        <taxon>Obba</taxon>
    </lineage>
</organism>
<accession>A0A8E2J2V0</accession>
<sequence>MHIVSTFFKLPLSSEKLSILSHGLISKGTVRITDSGLPGSEYMVIDIAMAYKYNHEFDNAIVCLLRPEGQYGVGIYTPERLHEERQYWTTFDIEVRLPTSPDNIPTFVKEFRTDMLSFSHEIGHLQNSVFSIRSYWTRRMRPLSLRSVHTMINVLIRMILHISQSLAAKRALLRTWQQQIRGSFVISSRLMLHAGNGAMDVDVKMLNAADGDATEIPISDPSMRYILMNLTTDLVSTSPNGTNGTFRINVHTTNVPLIVSTNSAPIDHILDLSASTVNGPAWVFLQPTWEGIFHLSTSDRSMPEVNADLTLPDPAGRGRERSVVVTNSNKGIMDGYAEWVPKGERRVGTVTISSANLLSLNL</sequence>
<keyword evidence="2" id="KW-1185">Reference proteome</keyword>
<dbReference type="OrthoDB" id="5570013at2759"/>
<dbReference type="Proteomes" id="UP000250043">
    <property type="component" value="Unassembled WGS sequence"/>
</dbReference>
<dbReference type="EMBL" id="KV722354">
    <property type="protein sequence ID" value="OCH93515.1"/>
    <property type="molecule type" value="Genomic_DNA"/>
</dbReference>
<reference evidence="1 2" key="1">
    <citation type="submission" date="2016-07" db="EMBL/GenBank/DDBJ databases">
        <title>Draft genome of the white-rot fungus Obba rivulosa 3A-2.</title>
        <authorList>
            <consortium name="DOE Joint Genome Institute"/>
            <person name="Miettinen O."/>
            <person name="Riley R."/>
            <person name="Acob R."/>
            <person name="Barry K."/>
            <person name="Cullen D."/>
            <person name="De Vries R."/>
            <person name="Hainaut M."/>
            <person name="Hatakka A."/>
            <person name="Henrissat B."/>
            <person name="Hilden K."/>
            <person name="Kuo R."/>
            <person name="Labutti K."/>
            <person name="Lipzen A."/>
            <person name="Makela M.R."/>
            <person name="Sandor L."/>
            <person name="Spatafora J.W."/>
            <person name="Grigoriev I.V."/>
            <person name="Hibbett D.S."/>
        </authorList>
    </citation>
    <scope>NUCLEOTIDE SEQUENCE [LARGE SCALE GENOMIC DNA]</scope>
    <source>
        <strain evidence="1 2">3A-2</strain>
    </source>
</reference>
<evidence type="ECO:0000313" key="2">
    <source>
        <dbReference type="Proteomes" id="UP000250043"/>
    </source>
</evidence>
<dbReference type="AlphaFoldDB" id="A0A8E2J2V0"/>
<evidence type="ECO:0000313" key="1">
    <source>
        <dbReference type="EMBL" id="OCH93515.1"/>
    </source>
</evidence>
<protein>
    <submittedName>
        <fullName evidence="1">Uncharacterized protein</fullName>
    </submittedName>
</protein>
<name>A0A8E2J2V0_9APHY</name>
<proteinExistence type="predicted"/>